<keyword evidence="1" id="KW-1015">Disulfide bond</keyword>
<dbReference type="Gene3D" id="1.50.10.20">
    <property type="match status" value="1"/>
</dbReference>
<dbReference type="Gene3D" id="2.60.40.10">
    <property type="entry name" value="Immunoglobulins"/>
    <property type="match status" value="1"/>
</dbReference>
<dbReference type="SMART" id="SM01360">
    <property type="entry name" value="A2M"/>
    <property type="match status" value="1"/>
</dbReference>
<dbReference type="InterPro" id="IPR011626">
    <property type="entry name" value="Alpha-macroglobulin_TED"/>
</dbReference>
<proteinExistence type="predicted"/>
<keyword evidence="5" id="KW-1185">Reference proteome</keyword>
<organism evidence="4 5">
    <name type="scientific">Tropilaelaps mercedesae</name>
    <dbReference type="NCBI Taxonomy" id="418985"/>
    <lineage>
        <taxon>Eukaryota</taxon>
        <taxon>Metazoa</taxon>
        <taxon>Ecdysozoa</taxon>
        <taxon>Arthropoda</taxon>
        <taxon>Chelicerata</taxon>
        <taxon>Arachnida</taxon>
        <taxon>Acari</taxon>
        <taxon>Parasitiformes</taxon>
        <taxon>Mesostigmata</taxon>
        <taxon>Gamasina</taxon>
        <taxon>Dermanyssoidea</taxon>
        <taxon>Laelapidae</taxon>
        <taxon>Tropilaelaps</taxon>
    </lineage>
</organism>
<dbReference type="SUPFAM" id="SSF50242">
    <property type="entry name" value="TIMP-like"/>
    <property type="match status" value="1"/>
</dbReference>
<dbReference type="GO" id="GO:0005615">
    <property type="term" value="C:extracellular space"/>
    <property type="evidence" value="ECO:0007669"/>
    <property type="project" value="InterPro"/>
</dbReference>
<reference evidence="4 5" key="1">
    <citation type="journal article" date="2017" name="Gigascience">
        <title>Draft genome of the honey bee ectoparasitic mite, Tropilaelaps mercedesae, is shaped by the parasitic life history.</title>
        <authorList>
            <person name="Dong X."/>
            <person name="Armstrong S.D."/>
            <person name="Xia D."/>
            <person name="Makepeace B.L."/>
            <person name="Darby A.C."/>
            <person name="Kadowaki T."/>
        </authorList>
    </citation>
    <scope>NUCLEOTIDE SEQUENCE [LARGE SCALE GENOMIC DNA]</scope>
    <source>
        <strain evidence="4">Wuxi-XJTLU</strain>
    </source>
</reference>
<sequence>SGSTSVVDLTLPHSITTWSLETVSVHPAGGICASDPIKLTALKDFFIQLDLPYKVVRNEHVQIKVTLYNYRPETITGTLNIYGVEGVCTEAAAGRRSDNKSFRIQPHSSFKIAFPVFPTHNGTHDIRVEARTPFDSDAVVKQLYVVPEGREVRRSYSVALDPTNSQRRRARSITCGPSCKSQIDPSRRNQTIVIDTSLPSDVIEGTGHATLSVIGENMGPAIVTALDDIDSMLTLPKGCGEQNMMRLAPLVFVTEFRKTIDQLDRHTERRAKDHIMMAYNRQISFQKADGSFSAFRNRRSSVWLTAFVAKVFCRASPLFNDPGTFQNSSANAVYQLLKWQRHDGSFEEKKPILHKALLGGVKGRNALTAFVTLALDECAHNVRETFFDDWKSGVSNAKAYLMRHLDETTNGYTAALMAYALASTNMSASAMTNLRSHLISNQDLNTLSVTSDDNAPSTIEGNGYALLAATKTRRKDLSLLLSNWLITQQGATGGFQSTQDTVVALQALSEYFSENRNSKIDLSLLVSHGKHFKRDLRVAEDSAMTLQTMSTNELGEKMFVHATGSGTGLLSVLIKYNTIIPPAELCIFNVTVRATIDDAPDLDEPVTGDARLKKEELQAVEVLNGLLSRHPNRSKRSISSDQLVYRMEICVFLLGESSTGMGVIQVDMITGYAPVRNDLDALQQTTRIDRFEIFPDRVNIYVSEFLPRTKVCYSFRVIQEFTVSNAQPATVSVYDYYSKAGNCPTYYELRSYQTVLVDCVEGKSVGTRLDKMCTCIQNSCPQREPFTSRNKMDILTVSPGREIVRALICANDFTLKGRILNCTKSHRMVYCQTSVIKMLHKQSKVGADFDKAVTFVINEHCKTVMVAGYDYLILSHYRQMHKEGDVIHNNQTVSSNSIIYRIKNDNIDRSLIEHFEYVAKGVQC</sequence>
<dbReference type="Gene3D" id="2.60.120.1540">
    <property type="match status" value="1"/>
</dbReference>
<gene>
    <name evidence="4" type="ORF">BIW11_13054</name>
</gene>
<dbReference type="PROSITE" id="PS00477">
    <property type="entry name" value="ALPHA_2_MACROGLOBULIN"/>
    <property type="match status" value="1"/>
</dbReference>
<dbReference type="Gene3D" id="2.20.130.20">
    <property type="match status" value="1"/>
</dbReference>
<evidence type="ECO:0000259" key="3">
    <source>
        <dbReference type="SMART" id="SM01361"/>
    </source>
</evidence>
<dbReference type="Pfam" id="PF01759">
    <property type="entry name" value="NTR"/>
    <property type="match status" value="1"/>
</dbReference>
<dbReference type="EMBL" id="MNPL01025642">
    <property type="protein sequence ID" value="OQR68207.1"/>
    <property type="molecule type" value="Genomic_DNA"/>
</dbReference>
<dbReference type="SMART" id="SM01361">
    <property type="entry name" value="A2M_recep"/>
    <property type="match status" value="1"/>
</dbReference>
<dbReference type="Pfam" id="PF00207">
    <property type="entry name" value="A2M"/>
    <property type="match status" value="1"/>
</dbReference>
<feature type="domain" description="Alpha-macroglobulin receptor-binding" evidence="3">
    <location>
        <begin position="659"/>
        <end position="747"/>
    </location>
</feature>
<dbReference type="Proteomes" id="UP000192247">
    <property type="component" value="Unassembled WGS sequence"/>
</dbReference>
<accession>A0A1V9X3Y9</accession>
<dbReference type="InterPro" id="IPR019742">
    <property type="entry name" value="MacrogloblnA2_CS"/>
</dbReference>
<dbReference type="InterPro" id="IPR013783">
    <property type="entry name" value="Ig-like_fold"/>
</dbReference>
<dbReference type="InterPro" id="IPR050473">
    <property type="entry name" value="A2M/Complement_sys"/>
</dbReference>
<dbReference type="Pfam" id="PF07678">
    <property type="entry name" value="TED_complement"/>
    <property type="match status" value="1"/>
</dbReference>
<dbReference type="SUPFAM" id="SSF48239">
    <property type="entry name" value="Terpenoid cyclases/Protein prenyltransferases"/>
    <property type="match status" value="1"/>
</dbReference>
<dbReference type="Pfam" id="PF07677">
    <property type="entry name" value="A2M_recep"/>
    <property type="match status" value="1"/>
</dbReference>
<dbReference type="SMART" id="SM01419">
    <property type="entry name" value="Thiol-ester_cl"/>
    <property type="match status" value="1"/>
</dbReference>
<dbReference type="STRING" id="418985.A0A1V9X3Y9"/>
<dbReference type="AlphaFoldDB" id="A0A1V9X3Y9"/>
<dbReference type="GO" id="GO:0004866">
    <property type="term" value="F:endopeptidase inhibitor activity"/>
    <property type="evidence" value="ECO:0007669"/>
    <property type="project" value="InterPro"/>
</dbReference>
<dbReference type="InParanoid" id="A0A1V9X3Y9"/>
<evidence type="ECO:0000256" key="1">
    <source>
        <dbReference type="ARBA" id="ARBA00023157"/>
    </source>
</evidence>
<dbReference type="InterPro" id="IPR008993">
    <property type="entry name" value="TIMP-like_OB-fold"/>
</dbReference>
<dbReference type="PANTHER" id="PTHR11412:SF166">
    <property type="entry name" value="NTR DOMAIN-CONTAINING PROTEIN"/>
    <property type="match status" value="1"/>
</dbReference>
<protein>
    <submittedName>
        <fullName evidence="4">Complement C3-like</fullName>
    </submittedName>
</protein>
<dbReference type="InterPro" id="IPR047565">
    <property type="entry name" value="Alpha-macroglob_thiol-ester_cl"/>
</dbReference>
<dbReference type="SUPFAM" id="SSF49410">
    <property type="entry name" value="Alpha-macroglobulin receptor domain"/>
    <property type="match status" value="1"/>
</dbReference>
<dbReference type="OrthoDB" id="6359008at2759"/>
<dbReference type="InterPro" id="IPR036595">
    <property type="entry name" value="A-macroglobulin_rcpt-bd_sf"/>
</dbReference>
<dbReference type="InterPro" id="IPR008930">
    <property type="entry name" value="Terpenoid_cyclase/PrenylTrfase"/>
</dbReference>
<feature type="non-terminal residue" evidence="4">
    <location>
        <position position="1"/>
    </location>
</feature>
<dbReference type="Gene3D" id="2.60.40.690">
    <property type="entry name" value="Alpha-macroglobulin, receptor-binding domain"/>
    <property type="match status" value="1"/>
</dbReference>
<name>A0A1V9X3Y9_9ACAR</name>
<dbReference type="InterPro" id="IPR009048">
    <property type="entry name" value="A-macroglobulin_rcpt-bd"/>
</dbReference>
<dbReference type="InterPro" id="IPR001599">
    <property type="entry name" value="Macroglobln_a2"/>
</dbReference>
<evidence type="ECO:0000259" key="2">
    <source>
        <dbReference type="SMART" id="SM01360"/>
    </source>
</evidence>
<comment type="caution">
    <text evidence="4">The sequence shown here is derived from an EMBL/GenBank/DDBJ whole genome shotgun (WGS) entry which is preliminary data.</text>
</comment>
<dbReference type="Gene3D" id="2.40.50.120">
    <property type="match status" value="1"/>
</dbReference>
<feature type="domain" description="Alpha-2-macroglobulin" evidence="2">
    <location>
        <begin position="1"/>
        <end position="81"/>
    </location>
</feature>
<evidence type="ECO:0000313" key="4">
    <source>
        <dbReference type="EMBL" id="OQR68207.1"/>
    </source>
</evidence>
<evidence type="ECO:0000313" key="5">
    <source>
        <dbReference type="Proteomes" id="UP000192247"/>
    </source>
</evidence>
<dbReference type="PANTHER" id="PTHR11412">
    <property type="entry name" value="MACROGLOBULIN / COMPLEMENT"/>
    <property type="match status" value="1"/>
</dbReference>
<dbReference type="InterPro" id="IPR018933">
    <property type="entry name" value="Netrin_module_non-TIMP"/>
</dbReference>